<proteinExistence type="predicted"/>
<dbReference type="RefSeq" id="WP_141635964.1">
    <property type="nucleotide sequence ID" value="NZ_VIGB01000003.1"/>
</dbReference>
<name>A0A540W8Y8_9ACTN</name>
<evidence type="ECO:0000313" key="1">
    <source>
        <dbReference type="EMBL" id="TQF05490.1"/>
    </source>
</evidence>
<keyword evidence="2" id="KW-1185">Reference proteome</keyword>
<accession>A0A540W8Y8</accession>
<dbReference type="InterPro" id="IPR045732">
    <property type="entry name" value="DUF6086"/>
</dbReference>
<reference evidence="1 2" key="1">
    <citation type="submission" date="2019-06" db="EMBL/GenBank/DDBJ databases">
        <title>Description of Kitasatospora acidophila sp. nov. isolated from pine grove soil, and reclassification of Streptomyces novaecaesareae to Kitasatospora novaeceasareae comb. nov.</title>
        <authorList>
            <person name="Kim M.J."/>
        </authorList>
    </citation>
    <scope>NUCLEOTIDE SEQUENCE [LARGE SCALE GENOMIC DNA]</scope>
    <source>
        <strain evidence="1 2">MMS16-CNU292</strain>
    </source>
</reference>
<dbReference type="Proteomes" id="UP000319103">
    <property type="component" value="Unassembled WGS sequence"/>
</dbReference>
<sequence length="104" mass="11134">MHFARLFIAEAEAVASVLGLASGVGEIISDECELELPLFEAFVAELVRRHGQSNHPILRSLIVSVAATGSVLVERAGGQLPTGDAEQTAAWAQLRQEHAQSMVR</sequence>
<evidence type="ECO:0000313" key="2">
    <source>
        <dbReference type="Proteomes" id="UP000319103"/>
    </source>
</evidence>
<gene>
    <name evidence="1" type="ORF">E6W39_28725</name>
</gene>
<dbReference type="OrthoDB" id="3475539at2"/>
<organism evidence="1 2">
    <name type="scientific">Kitasatospora acidiphila</name>
    <dbReference type="NCBI Taxonomy" id="2567942"/>
    <lineage>
        <taxon>Bacteria</taxon>
        <taxon>Bacillati</taxon>
        <taxon>Actinomycetota</taxon>
        <taxon>Actinomycetes</taxon>
        <taxon>Kitasatosporales</taxon>
        <taxon>Streptomycetaceae</taxon>
        <taxon>Kitasatospora</taxon>
    </lineage>
</organism>
<dbReference type="EMBL" id="VIGB01000003">
    <property type="protein sequence ID" value="TQF05490.1"/>
    <property type="molecule type" value="Genomic_DNA"/>
</dbReference>
<comment type="caution">
    <text evidence="1">The sequence shown here is derived from an EMBL/GenBank/DDBJ whole genome shotgun (WGS) entry which is preliminary data.</text>
</comment>
<dbReference type="Pfam" id="PF19564">
    <property type="entry name" value="DUF6086"/>
    <property type="match status" value="1"/>
</dbReference>
<protein>
    <submittedName>
        <fullName evidence="1">Uncharacterized protein</fullName>
    </submittedName>
</protein>
<dbReference type="AlphaFoldDB" id="A0A540W8Y8"/>